<evidence type="ECO:0000256" key="1">
    <source>
        <dbReference type="SAM" id="MobiDB-lite"/>
    </source>
</evidence>
<dbReference type="EMBL" id="CP001032">
    <property type="protein sequence ID" value="ACB77693.1"/>
    <property type="molecule type" value="Genomic_DNA"/>
</dbReference>
<dbReference type="HOGENOM" id="CLU_1085201_0_0_0"/>
<feature type="region of interest" description="Disordered" evidence="1">
    <location>
        <begin position="155"/>
        <end position="256"/>
    </location>
</feature>
<dbReference type="STRING" id="452637.Oter_4422"/>
<evidence type="ECO:0000313" key="2">
    <source>
        <dbReference type="EMBL" id="ACB77693.1"/>
    </source>
</evidence>
<name>B1ZPX2_OPITP</name>
<proteinExistence type="predicted"/>
<gene>
    <name evidence="2" type="ordered locus">Oter_4422</name>
</gene>
<protein>
    <submittedName>
        <fullName evidence="2">Uncharacterized protein</fullName>
    </submittedName>
</protein>
<sequence length="256" mass="28215">MGSGGPERRVIGFPLNGAPARFPHAFPEKHQCRSCCANRTADGAPGLRGSGRGTKGCVSGNDRPECEYNFRAAFGREQSRGAESDRRMTDRQDETPSYNFNALRHECTSLCEEDDRTEVASGPRARFDHGARLRRPQFPVLERARVDKVPKRSSCRAGRFAGNGVSGLQNESSSGQRQRLGRTCVQPTATERAEVGSPPYVRTLRRRDHRDEGKDDGRDVAGLRNVRQGRGAVRGRATPRQNCLTVAHPPHQPSTP</sequence>
<organism evidence="2 3">
    <name type="scientific">Opitutus terrae (strain DSM 11246 / JCM 15787 / PB90-1)</name>
    <dbReference type="NCBI Taxonomy" id="452637"/>
    <lineage>
        <taxon>Bacteria</taxon>
        <taxon>Pseudomonadati</taxon>
        <taxon>Verrucomicrobiota</taxon>
        <taxon>Opitutia</taxon>
        <taxon>Opitutales</taxon>
        <taxon>Opitutaceae</taxon>
        <taxon>Opitutus</taxon>
    </lineage>
</organism>
<dbReference type="Proteomes" id="UP000007013">
    <property type="component" value="Chromosome"/>
</dbReference>
<reference evidence="2 3" key="1">
    <citation type="journal article" date="2011" name="J. Bacteriol.">
        <title>Genome sequence of the verrucomicrobium Opitutus terrae PB90-1, an abundant inhabitant of rice paddy soil ecosystems.</title>
        <authorList>
            <person name="van Passel M.W."/>
            <person name="Kant R."/>
            <person name="Palva A."/>
            <person name="Copeland A."/>
            <person name="Lucas S."/>
            <person name="Lapidus A."/>
            <person name="Glavina del Rio T."/>
            <person name="Pitluck S."/>
            <person name="Goltsman E."/>
            <person name="Clum A."/>
            <person name="Sun H."/>
            <person name="Schmutz J."/>
            <person name="Larimer F.W."/>
            <person name="Land M.L."/>
            <person name="Hauser L."/>
            <person name="Kyrpides N."/>
            <person name="Mikhailova N."/>
            <person name="Richardson P.P."/>
            <person name="Janssen P.H."/>
            <person name="de Vos W.M."/>
            <person name="Smidt H."/>
        </authorList>
    </citation>
    <scope>NUCLEOTIDE SEQUENCE [LARGE SCALE GENOMIC DNA]</scope>
    <source>
        <strain evidence="3">DSM 11246 / JCM 15787 / PB90-1</strain>
    </source>
</reference>
<feature type="compositionally biased region" description="Basic and acidic residues" evidence="1">
    <location>
        <begin position="209"/>
        <end position="221"/>
    </location>
</feature>
<feature type="compositionally biased region" description="Polar residues" evidence="1">
    <location>
        <begin position="166"/>
        <end position="177"/>
    </location>
</feature>
<keyword evidence="3" id="KW-1185">Reference proteome</keyword>
<evidence type="ECO:0000313" key="3">
    <source>
        <dbReference type="Proteomes" id="UP000007013"/>
    </source>
</evidence>
<dbReference type="AlphaFoldDB" id="B1ZPX2"/>
<accession>B1ZPX2</accession>
<feature type="compositionally biased region" description="Low complexity" evidence="1">
    <location>
        <begin position="224"/>
        <end position="236"/>
    </location>
</feature>
<dbReference type="KEGG" id="ote:Oter_4422"/>